<dbReference type="OrthoDB" id="3257095at2759"/>
<comment type="caution">
    <text evidence="2">The sequence shown here is derived from an EMBL/GenBank/DDBJ whole genome shotgun (WGS) entry which is preliminary data.</text>
</comment>
<sequence>MTLWGDLISRNGKEIEEVVDKRPVLMATSVKIDNFKAEFADGLILEKTSCPLGVLLIVFESQPVALVQVASLAVRSGNGLLKGGKEAMRSNVILPGPVWGPFASWCCAWLETIGLIAGIGTQAYAGSQVLQSIILLCTGTNKGGGYLAPRGVFLAMYVGLTIIWAILNTFALNVIAFIDIISMWWQEILLLHEHLLKNGGLNDFIVELRSQGELFRISCDMHRYALPICYDVLLLFMGTVIHNYGVFFSIVIFM</sequence>
<feature type="transmembrane region" description="Helical" evidence="1">
    <location>
        <begin position="152"/>
        <end position="185"/>
    </location>
</feature>
<organism evidence="2 3">
    <name type="scientific">Dioscorea zingiberensis</name>
    <dbReference type="NCBI Taxonomy" id="325984"/>
    <lineage>
        <taxon>Eukaryota</taxon>
        <taxon>Viridiplantae</taxon>
        <taxon>Streptophyta</taxon>
        <taxon>Embryophyta</taxon>
        <taxon>Tracheophyta</taxon>
        <taxon>Spermatophyta</taxon>
        <taxon>Magnoliopsida</taxon>
        <taxon>Liliopsida</taxon>
        <taxon>Dioscoreales</taxon>
        <taxon>Dioscoreaceae</taxon>
        <taxon>Dioscorea</taxon>
    </lineage>
</organism>
<protein>
    <submittedName>
        <fullName evidence="2">Uncharacterized protein</fullName>
    </submittedName>
</protein>
<dbReference type="Gene3D" id="3.40.605.10">
    <property type="entry name" value="Aldehyde Dehydrogenase, Chain A, domain 1"/>
    <property type="match status" value="1"/>
</dbReference>
<dbReference type="GO" id="GO:0004350">
    <property type="term" value="F:glutamate-5-semialdehyde dehydrogenase activity"/>
    <property type="evidence" value="ECO:0007669"/>
    <property type="project" value="TreeGrafter"/>
</dbReference>
<keyword evidence="1" id="KW-1133">Transmembrane helix</keyword>
<feature type="transmembrane region" description="Helical" evidence="1">
    <location>
        <begin position="232"/>
        <end position="253"/>
    </location>
</feature>
<gene>
    <name evidence="2" type="ORF">J5N97_010060</name>
</gene>
<keyword evidence="3" id="KW-1185">Reference proteome</keyword>
<evidence type="ECO:0000313" key="2">
    <source>
        <dbReference type="EMBL" id="KAJ0981805.1"/>
    </source>
</evidence>
<evidence type="ECO:0000313" key="3">
    <source>
        <dbReference type="Proteomes" id="UP001085076"/>
    </source>
</evidence>
<name>A0A9D5D0N4_9LILI</name>
<accession>A0A9D5D0N4</accession>
<dbReference type="AlphaFoldDB" id="A0A9D5D0N4"/>
<dbReference type="PANTHER" id="PTHR11063:SF8">
    <property type="entry name" value="DELTA-1-PYRROLINE-5-CARBOXYLATE SYNTHASE"/>
    <property type="match status" value="1"/>
</dbReference>
<reference evidence="2" key="1">
    <citation type="submission" date="2021-03" db="EMBL/GenBank/DDBJ databases">
        <authorList>
            <person name="Li Z."/>
            <person name="Yang C."/>
        </authorList>
    </citation>
    <scope>NUCLEOTIDE SEQUENCE</scope>
    <source>
        <strain evidence="2">Dzin_1.0</strain>
        <tissue evidence="2">Leaf</tissue>
    </source>
</reference>
<keyword evidence="1" id="KW-0812">Transmembrane</keyword>
<evidence type="ECO:0000256" key="1">
    <source>
        <dbReference type="SAM" id="Phobius"/>
    </source>
</evidence>
<keyword evidence="1" id="KW-0472">Membrane</keyword>
<proteinExistence type="predicted"/>
<dbReference type="PANTHER" id="PTHR11063">
    <property type="entry name" value="GLUTAMATE SEMIALDEHYDE DEHYDROGENASE"/>
    <property type="match status" value="1"/>
</dbReference>
<dbReference type="InterPro" id="IPR016162">
    <property type="entry name" value="Ald_DH_N"/>
</dbReference>
<dbReference type="EMBL" id="JAGGNH010000002">
    <property type="protein sequence ID" value="KAJ0981805.1"/>
    <property type="molecule type" value="Genomic_DNA"/>
</dbReference>
<dbReference type="Proteomes" id="UP001085076">
    <property type="component" value="Miscellaneous, Linkage group lg02"/>
</dbReference>
<reference evidence="2" key="2">
    <citation type="journal article" date="2022" name="Hortic Res">
        <title>The genome of Dioscorea zingiberensis sheds light on the biosynthesis, origin and evolution of the medicinally important diosgenin saponins.</title>
        <authorList>
            <person name="Li Y."/>
            <person name="Tan C."/>
            <person name="Li Z."/>
            <person name="Guo J."/>
            <person name="Li S."/>
            <person name="Chen X."/>
            <person name="Wang C."/>
            <person name="Dai X."/>
            <person name="Yang H."/>
            <person name="Song W."/>
            <person name="Hou L."/>
            <person name="Xu J."/>
            <person name="Tong Z."/>
            <person name="Xu A."/>
            <person name="Yuan X."/>
            <person name="Wang W."/>
            <person name="Yang Q."/>
            <person name="Chen L."/>
            <person name="Sun Z."/>
            <person name="Wang K."/>
            <person name="Pan B."/>
            <person name="Chen J."/>
            <person name="Bao Y."/>
            <person name="Liu F."/>
            <person name="Qi X."/>
            <person name="Gang D.R."/>
            <person name="Wen J."/>
            <person name="Li J."/>
        </authorList>
    </citation>
    <scope>NUCLEOTIDE SEQUENCE</scope>
    <source>
        <strain evidence="2">Dzin_1.0</strain>
    </source>
</reference>